<dbReference type="EMBL" id="JBFRHK010000001">
    <property type="protein sequence ID" value="MEX3744120.1"/>
    <property type="molecule type" value="Genomic_DNA"/>
</dbReference>
<keyword evidence="2" id="KW-1185">Reference proteome</keyword>
<dbReference type="RefSeq" id="WP_368635128.1">
    <property type="nucleotide sequence ID" value="NZ_JBFRHK010000001.1"/>
</dbReference>
<dbReference type="InterPro" id="IPR012655">
    <property type="entry name" value="YrzI"/>
</dbReference>
<dbReference type="Pfam" id="PF09501">
    <property type="entry name" value="Bac_small_YrzI"/>
    <property type="match status" value="1"/>
</dbReference>
<organism evidence="1 2">
    <name type="scientific">Lysinibacillus xylanilyticus</name>
    <dbReference type="NCBI Taxonomy" id="582475"/>
    <lineage>
        <taxon>Bacteria</taxon>
        <taxon>Bacillati</taxon>
        <taxon>Bacillota</taxon>
        <taxon>Bacilli</taxon>
        <taxon>Bacillales</taxon>
        <taxon>Bacillaceae</taxon>
        <taxon>Lysinibacillus</taxon>
    </lineage>
</organism>
<sequence>MILNIFALTITITKREISLEEALHNENVKKIFEENRRKVENYIRIRQY</sequence>
<name>A0ABV3VT82_9BACI</name>
<proteinExistence type="predicted"/>
<comment type="caution">
    <text evidence="1">The sequence shown here is derived from an EMBL/GenBank/DDBJ whole genome shotgun (WGS) entry which is preliminary data.</text>
</comment>
<gene>
    <name evidence="1" type="ORF">AB1300_03130</name>
</gene>
<evidence type="ECO:0000313" key="2">
    <source>
        <dbReference type="Proteomes" id="UP001558534"/>
    </source>
</evidence>
<evidence type="ECO:0000313" key="1">
    <source>
        <dbReference type="EMBL" id="MEX3744120.1"/>
    </source>
</evidence>
<accession>A0ABV3VT82</accession>
<dbReference type="Proteomes" id="UP001558534">
    <property type="component" value="Unassembled WGS sequence"/>
</dbReference>
<reference evidence="1 2" key="1">
    <citation type="submission" date="2024-07" db="EMBL/GenBank/DDBJ databases">
        <title>Characterization of a bacterium isolated from hydrolysated instant sea cucumber by whole-genome sequencing and metabolomics.</title>
        <authorList>
            <person name="Luo X."/>
            <person name="Zhang Z."/>
            <person name="Zheng Z."/>
            <person name="Zhang W."/>
            <person name="Ming T."/>
            <person name="Jiao L."/>
            <person name="Su X."/>
            <person name="Kong F."/>
            <person name="Xu J."/>
        </authorList>
    </citation>
    <scope>NUCLEOTIDE SEQUENCE [LARGE SCALE GENOMIC DNA]</scope>
    <source>
        <strain evidence="1 2">XL-2024</strain>
    </source>
</reference>
<protein>
    <submittedName>
        <fullName evidence="1">YrzI family small protein</fullName>
    </submittedName>
</protein>